<reference evidence="3 4" key="1">
    <citation type="submission" date="2017-03" db="EMBL/GenBank/DDBJ databases">
        <title>Genome sequence of Clostridium oryzae DSM 28571.</title>
        <authorList>
            <person name="Poehlein A."/>
            <person name="Daniel R."/>
        </authorList>
    </citation>
    <scope>NUCLEOTIDE SEQUENCE [LARGE SCALE GENOMIC DNA]</scope>
    <source>
        <strain evidence="3 4">DSM 28571</strain>
    </source>
</reference>
<proteinExistence type="predicted"/>
<sequence length="495" mass="56330">MKKLNNLTNKILLDMYKIIILQSILLICIGICLYFNYNTILSFALILIFIIIGILYMKKLKTYLVLPFNDVVNGLYDKGFMDGISSDKKISKQNINNILERMHEFPHTLDDIIYLIGSLNKDISIQDELEYIFLKFNKYVPYSYIGVALVKDGGETLEGEYAIGDKSILETLNNGNGTQKRYKISSTSLGNVIKRGTPRIINDLEKYVERKESKPYNEAILSAGIRSSIALPMIVNSKAIGVIFFSSIYKNVYNNEHVKFLNIIAKSIAISFNKNMFVDNLMYSSILALAKLAEARDEDTGEHIERMKAYSKLIAKLLYNKSSYKAQLSLAFIDQIEKFSPMHDIGKVGVRDSILLKPGKLTEEEYEEMKKHTIFGGRVLRAAEENILKSGKSMFSMGIEIAEDHHEKWDGTGYPNGKSGQDIPLSARIVAVADVFDALTSKRSYKEPFSFEESFDFILKMSGKQFDPEIINIFEENRDKIYSMYSSFHTKNASH</sequence>
<feature type="transmembrane region" description="Helical" evidence="1">
    <location>
        <begin position="12"/>
        <end position="34"/>
    </location>
</feature>
<dbReference type="STRING" id="1450648.CLORY_41930"/>
<organism evidence="3 4">
    <name type="scientific">Clostridium oryzae</name>
    <dbReference type="NCBI Taxonomy" id="1450648"/>
    <lineage>
        <taxon>Bacteria</taxon>
        <taxon>Bacillati</taxon>
        <taxon>Bacillota</taxon>
        <taxon>Clostridia</taxon>
        <taxon>Eubacteriales</taxon>
        <taxon>Clostridiaceae</taxon>
        <taxon>Clostridium</taxon>
    </lineage>
</organism>
<dbReference type="Gene3D" id="1.10.3210.10">
    <property type="entry name" value="Hypothetical protein af1432"/>
    <property type="match status" value="1"/>
</dbReference>
<dbReference type="OrthoDB" id="9804747at2"/>
<comment type="caution">
    <text evidence="3">The sequence shown here is derived from an EMBL/GenBank/DDBJ whole genome shotgun (WGS) entry which is preliminary data.</text>
</comment>
<evidence type="ECO:0000313" key="3">
    <source>
        <dbReference type="EMBL" id="OPJ56703.1"/>
    </source>
</evidence>
<dbReference type="Pfam" id="PF13185">
    <property type="entry name" value="GAF_2"/>
    <property type="match status" value="1"/>
</dbReference>
<keyword evidence="1" id="KW-0812">Transmembrane</keyword>
<feature type="domain" description="HD-GYP" evidence="2">
    <location>
        <begin position="278"/>
        <end position="490"/>
    </location>
</feature>
<accession>A0A1V4I9V5</accession>
<dbReference type="SUPFAM" id="SSF55781">
    <property type="entry name" value="GAF domain-like"/>
    <property type="match status" value="1"/>
</dbReference>
<dbReference type="Proteomes" id="UP000190080">
    <property type="component" value="Unassembled WGS sequence"/>
</dbReference>
<protein>
    <submittedName>
        <fullName evidence="3">Cyclic di-GMP phosphodiesterase response regulator RpfG</fullName>
        <ecNumber evidence="3">3.1.4.52</ecNumber>
    </submittedName>
</protein>
<dbReference type="PANTHER" id="PTHR45228">
    <property type="entry name" value="CYCLIC DI-GMP PHOSPHODIESTERASE TM_0186-RELATED"/>
    <property type="match status" value="1"/>
</dbReference>
<dbReference type="SUPFAM" id="SSF109604">
    <property type="entry name" value="HD-domain/PDEase-like"/>
    <property type="match status" value="1"/>
</dbReference>
<evidence type="ECO:0000313" key="4">
    <source>
        <dbReference type="Proteomes" id="UP000190080"/>
    </source>
</evidence>
<dbReference type="CDD" id="cd00077">
    <property type="entry name" value="HDc"/>
    <property type="match status" value="1"/>
</dbReference>
<evidence type="ECO:0000256" key="1">
    <source>
        <dbReference type="SAM" id="Phobius"/>
    </source>
</evidence>
<dbReference type="InterPro" id="IPR037522">
    <property type="entry name" value="HD_GYP_dom"/>
</dbReference>
<name>A0A1V4I9V5_9CLOT</name>
<evidence type="ECO:0000259" key="2">
    <source>
        <dbReference type="PROSITE" id="PS51832"/>
    </source>
</evidence>
<dbReference type="EMBL" id="MZGV01000090">
    <property type="protein sequence ID" value="OPJ56703.1"/>
    <property type="molecule type" value="Genomic_DNA"/>
</dbReference>
<dbReference type="InterPro" id="IPR052020">
    <property type="entry name" value="Cyclic_di-GMP/3'3'-cGAMP_PDE"/>
</dbReference>
<dbReference type="PANTHER" id="PTHR45228:SF5">
    <property type="entry name" value="CYCLIC DI-GMP PHOSPHODIESTERASE VC_1348-RELATED"/>
    <property type="match status" value="1"/>
</dbReference>
<dbReference type="SMART" id="SM00471">
    <property type="entry name" value="HDc"/>
    <property type="match status" value="1"/>
</dbReference>
<dbReference type="PROSITE" id="PS51832">
    <property type="entry name" value="HD_GYP"/>
    <property type="match status" value="1"/>
</dbReference>
<keyword evidence="1" id="KW-0472">Membrane</keyword>
<dbReference type="EC" id="3.1.4.52" evidence="3"/>
<dbReference type="InterPro" id="IPR003607">
    <property type="entry name" value="HD/PDEase_dom"/>
</dbReference>
<keyword evidence="3" id="KW-0378">Hydrolase</keyword>
<dbReference type="InterPro" id="IPR029016">
    <property type="entry name" value="GAF-like_dom_sf"/>
</dbReference>
<feature type="transmembrane region" description="Helical" evidence="1">
    <location>
        <begin position="40"/>
        <end position="57"/>
    </location>
</feature>
<gene>
    <name evidence="3" type="primary">rpfG_6</name>
    <name evidence="3" type="ORF">CLORY_41930</name>
</gene>
<keyword evidence="1" id="KW-1133">Transmembrane helix</keyword>
<keyword evidence="4" id="KW-1185">Reference proteome</keyword>
<dbReference type="AlphaFoldDB" id="A0A1V4I9V5"/>
<dbReference type="InterPro" id="IPR003018">
    <property type="entry name" value="GAF"/>
</dbReference>
<dbReference type="Pfam" id="PF13487">
    <property type="entry name" value="HD_5"/>
    <property type="match status" value="1"/>
</dbReference>
<dbReference type="Gene3D" id="3.30.450.40">
    <property type="match status" value="1"/>
</dbReference>
<dbReference type="GO" id="GO:0071111">
    <property type="term" value="F:cyclic-guanylate-specific phosphodiesterase activity"/>
    <property type="evidence" value="ECO:0007669"/>
    <property type="project" value="UniProtKB-EC"/>
</dbReference>